<dbReference type="Gene3D" id="3.40.50.360">
    <property type="match status" value="1"/>
</dbReference>
<keyword evidence="3" id="KW-1185">Reference proteome</keyword>
<dbReference type="Proteomes" id="UP000067738">
    <property type="component" value="Chromosome"/>
</dbReference>
<proteinExistence type="predicted"/>
<dbReference type="InterPro" id="IPR008254">
    <property type="entry name" value="Flavodoxin/NO_synth"/>
</dbReference>
<dbReference type="PANTHER" id="PTHR39201">
    <property type="entry name" value="EXPORTED PROTEIN-RELATED"/>
    <property type="match status" value="1"/>
</dbReference>
<dbReference type="Pfam" id="PF12682">
    <property type="entry name" value="Flavodoxin_4"/>
    <property type="match status" value="1"/>
</dbReference>
<evidence type="ECO:0000313" key="2">
    <source>
        <dbReference type="EMBL" id="ALT69580.1"/>
    </source>
</evidence>
<dbReference type="KEGG" id="mmil:sm9_1813"/>
<sequence>MKTLIIYYSGSGSTKIMARTLSMHLKADIIGIKDLKNREGFANRLLSSIDAFRESKTEISPSKVDLTDYDLIYVGTPTWANKPTPAIITLIDRCNWKGKDVILFTTMNKDGSDEPTIERLEEKISMRGGRIVESFSLKTMDKSPEDIINDTEGIIQTLVLKMYSGV</sequence>
<evidence type="ECO:0000313" key="3">
    <source>
        <dbReference type="Proteomes" id="UP000067738"/>
    </source>
</evidence>
<dbReference type="SUPFAM" id="SSF52218">
    <property type="entry name" value="Flavoproteins"/>
    <property type="match status" value="1"/>
</dbReference>
<reference evidence="2 3" key="1">
    <citation type="submission" date="2015-04" db="EMBL/GenBank/DDBJ databases">
        <title>The complete genome sequence of the rumen methanogen Methanobrevibacter millerae SM9.</title>
        <authorList>
            <person name="Leahy S.C."/>
            <person name="Kelly W.J."/>
            <person name="Pacheco D.M."/>
            <person name="Li D."/>
            <person name="Altermann E."/>
            <person name="Attwood G.T."/>
        </authorList>
    </citation>
    <scope>NUCLEOTIDE SEQUENCE [LARGE SCALE GENOMIC DNA]</scope>
    <source>
        <strain evidence="2 3">SM9</strain>
    </source>
</reference>
<dbReference type="GeneID" id="26736758"/>
<dbReference type="AlphaFoldDB" id="A0A0U3CM46"/>
<dbReference type="EMBL" id="CP011266">
    <property type="protein sequence ID" value="ALT69580.1"/>
    <property type="molecule type" value="Genomic_DNA"/>
</dbReference>
<dbReference type="InterPro" id="IPR029039">
    <property type="entry name" value="Flavoprotein-like_sf"/>
</dbReference>
<dbReference type="GO" id="GO:0009055">
    <property type="term" value="F:electron transfer activity"/>
    <property type="evidence" value="ECO:0007669"/>
    <property type="project" value="InterPro"/>
</dbReference>
<name>A0A0U3CM46_9EURY</name>
<dbReference type="PANTHER" id="PTHR39201:SF1">
    <property type="entry name" value="FLAVODOXIN-LIKE DOMAIN-CONTAINING PROTEIN"/>
    <property type="match status" value="1"/>
</dbReference>
<organism evidence="2 3">
    <name type="scientific">Methanobrevibacter millerae</name>
    <dbReference type="NCBI Taxonomy" id="230361"/>
    <lineage>
        <taxon>Archaea</taxon>
        <taxon>Methanobacteriati</taxon>
        <taxon>Methanobacteriota</taxon>
        <taxon>Methanomada group</taxon>
        <taxon>Methanobacteria</taxon>
        <taxon>Methanobacteriales</taxon>
        <taxon>Methanobacteriaceae</taxon>
        <taxon>Methanobrevibacter</taxon>
    </lineage>
</organism>
<dbReference type="OrthoDB" id="73155at2157"/>
<dbReference type="PROSITE" id="PS00201">
    <property type="entry name" value="FLAVODOXIN"/>
    <property type="match status" value="1"/>
</dbReference>
<dbReference type="PROSITE" id="PS50902">
    <property type="entry name" value="FLAVODOXIN_LIKE"/>
    <property type="match status" value="1"/>
</dbReference>
<protein>
    <submittedName>
        <fullName evidence="2">Flavodoxin</fullName>
    </submittedName>
</protein>
<accession>A0A0U3CM46</accession>
<dbReference type="RefSeq" id="WP_058739808.1">
    <property type="nucleotide sequence ID" value="NZ_CP011266.1"/>
</dbReference>
<dbReference type="PATRIC" id="fig|230361.4.peg.1875"/>
<feature type="domain" description="Flavodoxin-like" evidence="1">
    <location>
        <begin position="3"/>
        <end position="159"/>
    </location>
</feature>
<dbReference type="InterPro" id="IPR001226">
    <property type="entry name" value="Flavodoxin_CS"/>
</dbReference>
<dbReference type="GO" id="GO:0010181">
    <property type="term" value="F:FMN binding"/>
    <property type="evidence" value="ECO:0007669"/>
    <property type="project" value="InterPro"/>
</dbReference>
<gene>
    <name evidence="2" type="ORF">sm9_1813</name>
</gene>
<evidence type="ECO:0000259" key="1">
    <source>
        <dbReference type="PROSITE" id="PS50902"/>
    </source>
</evidence>